<keyword evidence="2" id="KW-1185">Reference proteome</keyword>
<gene>
    <name evidence="1" type="ORF">FPE01S_02_08990</name>
</gene>
<sequence>MVIRQYPHTAFFTIPATVVQDANGNWTEISGTSSTIEQICRLETRTGRNDAYITGEDGVKVEMTAVIYMPVNAPKIAVGTWVVVKDKYGAILRSTVKQYSKGQLNTRIWV</sequence>
<dbReference type="STRING" id="1220578.FPE01S_02_08990"/>
<name>A0A0E9N1Y7_9BACT</name>
<proteinExistence type="predicted"/>
<evidence type="ECO:0000313" key="1">
    <source>
        <dbReference type="EMBL" id="GAO43793.1"/>
    </source>
</evidence>
<evidence type="ECO:0000313" key="2">
    <source>
        <dbReference type="Proteomes" id="UP000033121"/>
    </source>
</evidence>
<accession>A0A0E9N1Y7</accession>
<comment type="caution">
    <text evidence="1">The sequence shown here is derived from an EMBL/GenBank/DDBJ whole genome shotgun (WGS) entry which is preliminary data.</text>
</comment>
<reference evidence="1 2" key="1">
    <citation type="submission" date="2015-04" db="EMBL/GenBank/DDBJ databases">
        <title>Whole genome shotgun sequence of Flavihumibacter petaseus NBRC 106054.</title>
        <authorList>
            <person name="Miyazawa S."/>
            <person name="Hosoyama A."/>
            <person name="Hashimoto M."/>
            <person name="Noguchi M."/>
            <person name="Tsuchikane K."/>
            <person name="Ohji S."/>
            <person name="Yamazoe A."/>
            <person name="Ichikawa N."/>
            <person name="Kimura A."/>
            <person name="Fujita N."/>
        </authorList>
    </citation>
    <scope>NUCLEOTIDE SEQUENCE [LARGE SCALE GENOMIC DNA]</scope>
    <source>
        <strain evidence="1 2">NBRC 106054</strain>
    </source>
</reference>
<organism evidence="1 2">
    <name type="scientific">Flavihumibacter petaseus NBRC 106054</name>
    <dbReference type="NCBI Taxonomy" id="1220578"/>
    <lineage>
        <taxon>Bacteria</taxon>
        <taxon>Pseudomonadati</taxon>
        <taxon>Bacteroidota</taxon>
        <taxon>Chitinophagia</taxon>
        <taxon>Chitinophagales</taxon>
        <taxon>Chitinophagaceae</taxon>
        <taxon>Flavihumibacter</taxon>
    </lineage>
</organism>
<dbReference type="EMBL" id="BBWV01000002">
    <property type="protein sequence ID" value="GAO43793.1"/>
    <property type="molecule type" value="Genomic_DNA"/>
</dbReference>
<dbReference type="AlphaFoldDB" id="A0A0E9N1Y7"/>
<dbReference type="Proteomes" id="UP000033121">
    <property type="component" value="Unassembled WGS sequence"/>
</dbReference>
<protein>
    <submittedName>
        <fullName evidence="1">Uncharacterized protein</fullName>
    </submittedName>
</protein>